<reference evidence="4" key="1">
    <citation type="submission" date="2016-10" db="EMBL/GenBank/DDBJ databases">
        <authorList>
            <person name="Varghese N."/>
        </authorList>
    </citation>
    <scope>NUCLEOTIDE SEQUENCE [LARGE SCALE GENOMIC DNA]</scope>
    <source>
        <strain evidence="4">DSM 44719</strain>
    </source>
</reference>
<evidence type="ECO:0000256" key="1">
    <source>
        <dbReference type="SAM" id="MobiDB-lite"/>
    </source>
</evidence>
<dbReference type="Proteomes" id="UP000183407">
    <property type="component" value="Unassembled WGS sequence"/>
</dbReference>
<feature type="compositionally biased region" description="Pro residues" evidence="1">
    <location>
        <begin position="246"/>
        <end position="256"/>
    </location>
</feature>
<dbReference type="RefSeq" id="WP_083400363.1">
    <property type="nucleotide sequence ID" value="NZ_FNTL01000003.1"/>
</dbReference>
<organism evidence="3 4">
    <name type="scientific">Rhodococcus jostii</name>
    <dbReference type="NCBI Taxonomy" id="132919"/>
    <lineage>
        <taxon>Bacteria</taxon>
        <taxon>Bacillati</taxon>
        <taxon>Actinomycetota</taxon>
        <taxon>Actinomycetes</taxon>
        <taxon>Mycobacteriales</taxon>
        <taxon>Nocardiaceae</taxon>
        <taxon>Rhodococcus</taxon>
    </lineage>
</organism>
<gene>
    <name evidence="3" type="ORF">SAMN04490220_0902</name>
</gene>
<evidence type="ECO:0000256" key="2">
    <source>
        <dbReference type="SAM" id="Phobius"/>
    </source>
</evidence>
<dbReference type="OrthoDB" id="4485857at2"/>
<name>A0A1H4JH29_RHOJO</name>
<sequence length="268" mass="27214">MRTGANPITTAIRSWVLRSPGRLASGIAIMVAVLYLARLMVTAVTGTAGDTAEPLANEANTNTNTAASRTAVATEITETEVASMSARSIGRSPATAAMYYAHAFVDTTASPTQWAVALSRVTRPERVNDTLAAARPTAPVSILGPTRTLPDTGTTGTTVEVDTSAGTMTVAVTDTDDGWQVDSPLPALNLDDVAAAAPTTGRTTAPTTTTATTTPSPATAPSPQRIPESRSSSEPAPPAQQATSPAPVPVPGPIPIPALDTPLPGPIA</sequence>
<accession>A0A1H4JH29</accession>
<keyword evidence="2" id="KW-0812">Transmembrane</keyword>
<dbReference type="EMBL" id="FNTL01000003">
    <property type="protein sequence ID" value="SEB45669.1"/>
    <property type="molecule type" value="Genomic_DNA"/>
</dbReference>
<evidence type="ECO:0000313" key="4">
    <source>
        <dbReference type="Proteomes" id="UP000183407"/>
    </source>
</evidence>
<keyword evidence="2" id="KW-0472">Membrane</keyword>
<dbReference type="AlphaFoldDB" id="A0A1H4JH29"/>
<proteinExistence type="predicted"/>
<feature type="transmembrane region" description="Helical" evidence="2">
    <location>
        <begin position="21"/>
        <end position="41"/>
    </location>
</feature>
<protein>
    <submittedName>
        <fullName evidence="3">Uncharacterized protein</fullName>
    </submittedName>
</protein>
<feature type="region of interest" description="Disordered" evidence="1">
    <location>
        <begin position="198"/>
        <end position="268"/>
    </location>
</feature>
<keyword evidence="2" id="KW-1133">Transmembrane helix</keyword>
<feature type="compositionally biased region" description="Low complexity" evidence="1">
    <location>
        <begin position="198"/>
        <end position="245"/>
    </location>
</feature>
<evidence type="ECO:0000313" key="3">
    <source>
        <dbReference type="EMBL" id="SEB45669.1"/>
    </source>
</evidence>